<comment type="caution">
    <text evidence="1">The sequence shown here is derived from an EMBL/GenBank/DDBJ whole genome shotgun (WGS) entry which is preliminary data.</text>
</comment>
<keyword evidence="2" id="KW-1185">Reference proteome</keyword>
<organism evidence="1 2">
    <name type="scientific">Niastella yeongjuensis</name>
    <dbReference type="NCBI Taxonomy" id="354355"/>
    <lineage>
        <taxon>Bacteria</taxon>
        <taxon>Pseudomonadati</taxon>
        <taxon>Bacteroidota</taxon>
        <taxon>Chitinophagia</taxon>
        <taxon>Chitinophagales</taxon>
        <taxon>Chitinophagaceae</taxon>
        <taxon>Niastella</taxon>
    </lineage>
</organism>
<evidence type="ECO:0000313" key="2">
    <source>
        <dbReference type="Proteomes" id="UP000192610"/>
    </source>
</evidence>
<evidence type="ECO:0000313" key="1">
    <source>
        <dbReference type="EMBL" id="OQP45128.1"/>
    </source>
</evidence>
<dbReference type="RefSeq" id="WP_081202389.1">
    <property type="nucleotide sequence ID" value="NZ_FOCZ01000025.1"/>
</dbReference>
<accession>A0A1V9EG69</accession>
<dbReference type="OrthoDB" id="680422at2"/>
<dbReference type="Proteomes" id="UP000192610">
    <property type="component" value="Unassembled WGS sequence"/>
</dbReference>
<sequence length="160" mass="19034">MQEKRKLVPVAVNWEAGAYEIFIEGSAQSTLIASTVVKLPDDSIKRVRIIFEPFAESRYFNYNFEESNYKDYLIQAPDGTFLEDTDDWDAYGPAFRKDGVCINPYFYEVQNTEWFKEKWYQELTRKNFKHYLLVGYDSHLEVLAKDSIQYEFNEVDFKRV</sequence>
<proteinExistence type="predicted"/>
<dbReference type="STRING" id="354355.SAMN05660816_06807"/>
<dbReference type="EMBL" id="LVXG01000032">
    <property type="protein sequence ID" value="OQP45128.1"/>
    <property type="molecule type" value="Genomic_DNA"/>
</dbReference>
<name>A0A1V9EG69_9BACT</name>
<gene>
    <name evidence="1" type="ORF">A4H97_32840</name>
</gene>
<reference evidence="2" key="1">
    <citation type="submission" date="2016-04" db="EMBL/GenBank/DDBJ databases">
        <authorList>
            <person name="Chen L."/>
            <person name="Zhuang W."/>
            <person name="Wang G."/>
        </authorList>
    </citation>
    <scope>NUCLEOTIDE SEQUENCE [LARGE SCALE GENOMIC DNA]</scope>
    <source>
        <strain evidence="2">17621</strain>
    </source>
</reference>
<protein>
    <submittedName>
        <fullName evidence="1">Uncharacterized protein</fullName>
    </submittedName>
</protein>
<dbReference type="AlphaFoldDB" id="A0A1V9EG69"/>